<proteinExistence type="predicted"/>
<gene>
    <name evidence="1" type="ORF">CEXT_176851</name>
</gene>
<dbReference type="EMBL" id="BPLR01018253">
    <property type="protein sequence ID" value="GIY98070.1"/>
    <property type="molecule type" value="Genomic_DNA"/>
</dbReference>
<feature type="non-terminal residue" evidence="1">
    <location>
        <position position="41"/>
    </location>
</feature>
<keyword evidence="2" id="KW-1185">Reference proteome</keyword>
<dbReference type="Proteomes" id="UP001054945">
    <property type="component" value="Unassembled WGS sequence"/>
</dbReference>
<dbReference type="AlphaFoldDB" id="A0AAV4XVZ6"/>
<reference evidence="1 2" key="1">
    <citation type="submission" date="2021-06" db="EMBL/GenBank/DDBJ databases">
        <title>Caerostris extrusa draft genome.</title>
        <authorList>
            <person name="Kono N."/>
            <person name="Arakawa K."/>
        </authorList>
    </citation>
    <scope>NUCLEOTIDE SEQUENCE [LARGE SCALE GENOMIC DNA]</scope>
</reference>
<protein>
    <submittedName>
        <fullName evidence="1">Uncharacterized protein</fullName>
    </submittedName>
</protein>
<organism evidence="1 2">
    <name type="scientific">Caerostris extrusa</name>
    <name type="common">Bark spider</name>
    <name type="synonym">Caerostris bankana</name>
    <dbReference type="NCBI Taxonomy" id="172846"/>
    <lineage>
        <taxon>Eukaryota</taxon>
        <taxon>Metazoa</taxon>
        <taxon>Ecdysozoa</taxon>
        <taxon>Arthropoda</taxon>
        <taxon>Chelicerata</taxon>
        <taxon>Arachnida</taxon>
        <taxon>Araneae</taxon>
        <taxon>Araneomorphae</taxon>
        <taxon>Entelegynae</taxon>
        <taxon>Araneoidea</taxon>
        <taxon>Araneidae</taxon>
        <taxon>Caerostris</taxon>
    </lineage>
</organism>
<sequence length="41" mass="4614">MLPSENIGIGFRTCFRGVGGELSCPNCRRSKSQLMRPERTE</sequence>
<comment type="caution">
    <text evidence="1">The sequence shown here is derived from an EMBL/GenBank/DDBJ whole genome shotgun (WGS) entry which is preliminary data.</text>
</comment>
<evidence type="ECO:0000313" key="1">
    <source>
        <dbReference type="EMBL" id="GIY98070.1"/>
    </source>
</evidence>
<name>A0AAV4XVZ6_CAEEX</name>
<evidence type="ECO:0000313" key="2">
    <source>
        <dbReference type="Proteomes" id="UP001054945"/>
    </source>
</evidence>
<accession>A0AAV4XVZ6</accession>